<dbReference type="GO" id="GO:0005886">
    <property type="term" value="C:plasma membrane"/>
    <property type="evidence" value="ECO:0007669"/>
    <property type="project" value="TreeGrafter"/>
</dbReference>
<dbReference type="GO" id="GO:0008168">
    <property type="term" value="F:methyltransferase activity"/>
    <property type="evidence" value="ECO:0007669"/>
    <property type="project" value="UniProtKB-KW"/>
</dbReference>
<dbReference type="EMBL" id="JAGFBS010000001">
    <property type="protein sequence ID" value="KAG6382036.1"/>
    <property type="molecule type" value="Genomic_DNA"/>
</dbReference>
<feature type="transmembrane region" description="Helical" evidence="10">
    <location>
        <begin position="53"/>
        <end position="74"/>
    </location>
</feature>
<keyword evidence="8 10" id="KW-0472">Membrane</keyword>
<feature type="region of interest" description="Disordered" evidence="9">
    <location>
        <begin position="792"/>
        <end position="811"/>
    </location>
</feature>
<organism evidence="11 12">
    <name type="scientific">Boletus reticuloceps</name>
    <dbReference type="NCBI Taxonomy" id="495285"/>
    <lineage>
        <taxon>Eukaryota</taxon>
        <taxon>Fungi</taxon>
        <taxon>Dikarya</taxon>
        <taxon>Basidiomycota</taxon>
        <taxon>Agaricomycotina</taxon>
        <taxon>Agaricomycetes</taxon>
        <taxon>Agaricomycetidae</taxon>
        <taxon>Boletales</taxon>
        <taxon>Boletineae</taxon>
        <taxon>Boletaceae</taxon>
        <taxon>Boletoideae</taxon>
        <taxon>Boletus</taxon>
    </lineage>
</organism>
<dbReference type="GO" id="GO:0032259">
    <property type="term" value="P:methylation"/>
    <property type="evidence" value="ECO:0007669"/>
    <property type="project" value="UniProtKB-KW"/>
</dbReference>
<dbReference type="InterPro" id="IPR003445">
    <property type="entry name" value="Cat_transpt"/>
</dbReference>
<evidence type="ECO:0000256" key="2">
    <source>
        <dbReference type="ARBA" id="ARBA00022448"/>
    </source>
</evidence>
<evidence type="ECO:0000313" key="12">
    <source>
        <dbReference type="Proteomes" id="UP000683000"/>
    </source>
</evidence>
<name>A0A8I3ADY1_9AGAM</name>
<evidence type="ECO:0000256" key="1">
    <source>
        <dbReference type="ARBA" id="ARBA00004141"/>
    </source>
</evidence>
<comment type="subcellular location">
    <subcellularLocation>
        <location evidence="1">Membrane</location>
        <topology evidence="1">Multi-pass membrane protein</topology>
    </subcellularLocation>
</comment>
<feature type="transmembrane region" description="Helical" evidence="10">
    <location>
        <begin position="20"/>
        <end position="41"/>
    </location>
</feature>
<keyword evidence="5 10" id="KW-0812">Transmembrane</keyword>
<feature type="transmembrane region" description="Helical" evidence="10">
    <location>
        <begin position="720"/>
        <end position="742"/>
    </location>
</feature>
<reference evidence="11" key="1">
    <citation type="submission" date="2021-03" db="EMBL/GenBank/DDBJ databases">
        <title>Evolutionary innovations through gain and loss of genes in the ectomycorrhizal Boletales.</title>
        <authorList>
            <person name="Wu G."/>
            <person name="Miyauchi S."/>
            <person name="Morin E."/>
            <person name="Yang Z.-L."/>
            <person name="Xu J."/>
            <person name="Martin F.M."/>
        </authorList>
    </citation>
    <scope>NUCLEOTIDE SEQUENCE</scope>
    <source>
        <strain evidence="11">BR01</strain>
    </source>
</reference>
<keyword evidence="2" id="KW-0813">Transport</keyword>
<dbReference type="Pfam" id="PF02386">
    <property type="entry name" value="TrkH"/>
    <property type="match status" value="1"/>
</dbReference>
<evidence type="ECO:0000256" key="5">
    <source>
        <dbReference type="ARBA" id="ARBA00022692"/>
    </source>
</evidence>
<feature type="transmembrane region" description="Helical" evidence="10">
    <location>
        <begin position="689"/>
        <end position="708"/>
    </location>
</feature>
<sequence length="1199" mass="133316">MSVSNANPGLWTTLRRHLNFFRIHLLFFTFTPLIGSVILYASNGRYPIAYIDALYMSVSAVTVCGLSTVNLSPLTPWQQVLLFLQMCVGSPVLVSWFMVYIRRHFFAKKFEYIIQAEAAHRAASKTLPQQSPEPAMASTTGRRTYGWGMASLFRRRNGNGLSDVAEESTSTNENGSSTPGEKKVRTNMIRRMDAPPKRVDPSGWVSEEIPALLRRFPNSSGGTEKAHVAEHTSSPGQIEPPVNLTSGSTGLGLLDSTAVGMPRTTTIEFAPPVTRHYVSLSTVPGRHGDRARDLSVDERLRRQISRDSLYSRRHPGVGGMSQVSLARHTSPLSNNDQTELGQAPASQTDFGGFPMPHKLLGMFFRSLFPGATNRLRKTVTIPAKTVFAGGELGRTATITGATGNIPKGTKPVSYISFDAIVGRNSYFQMLTNEQLEELGGVEYRGLNALLWLVALVFSLPGRFSIHKYWILPCGPVDDSVPNCLPNDIFYDLLNRGRQYRFPYLPAIYDVSRVTSIIVASFRLSFSWTIAKMIPTKSRLYETLHFLLDHPRRCFVYLFPAHQTWFLLSVLVLLNSIDFFCFMVLNIGIPEIDSIQFGTRFAVGLLQATDVRASGFNVVPVAAMAPAVKVMYVIMMYISVCAVRSTNVYEEQSLGIFHPDDQLSAAEQVFNTNGSRMAMWGRYLAMHARYQLSFDMWWLALALFLICIIERDNLINPENQGWFNIFTILFEIVSAYGSVGLSLGIPTQYYSLSGAFRPLSKLVVSLVMIRGRHRGLPVALDRAIVLPYEFERAQDNPDPPPSVDERRSSRYSVGAVSHPVEGSVDDVEHEQTSAEVNAHLKSGMLPPLSRQRGPDADGAIRQTDTDAALARLSAVKKGYIEDPFITHLIPRAQFQPTRPPLINIGTYVRSKSIDTLVEQWLESCEQQNTVCQIVSLGAGSDTRFWRINTGPRSHVLKSYLELDFPDVVTRKAMAIRKSKELSAVLGSPESIVVASGGTALHSAKYHMLSCDLRHSPSSSLAPILDGLLSQSLPTLLLCECVLVYMAPESSSALVDWFVNYFSSAQDGSILGAIVYEMFGLQDTFGQVMLNNLQSRNVSLPGAAPYPTVESLPERFTRHGFTFTHALTLSERASQKTLVFRSDNRFVPPRMSHLELLDEVEELNLVLKHYAITWGAKTFMPVHKSSPWGQWGLRMRPPPAP</sequence>
<dbReference type="GO" id="GO:0030007">
    <property type="term" value="P:intracellular potassium ion homeostasis"/>
    <property type="evidence" value="ECO:0007669"/>
    <property type="project" value="TreeGrafter"/>
</dbReference>
<keyword evidence="4" id="KW-0808">Transferase</keyword>
<comment type="caution">
    <text evidence="11">The sequence shown here is derived from an EMBL/GenBank/DDBJ whole genome shotgun (WGS) entry which is preliminary data.</text>
</comment>
<dbReference type="InterPro" id="IPR051143">
    <property type="entry name" value="TrkH_K-transport"/>
</dbReference>
<evidence type="ECO:0000256" key="8">
    <source>
        <dbReference type="ARBA" id="ARBA00023136"/>
    </source>
</evidence>
<dbReference type="PANTHER" id="PTHR31064">
    <property type="entry name" value="POTASSIUM TRANSPORT PROTEIN DDB_G0292412-RELATED"/>
    <property type="match status" value="1"/>
</dbReference>
<dbReference type="InterPro" id="IPR029063">
    <property type="entry name" value="SAM-dependent_MTases_sf"/>
</dbReference>
<keyword evidence="12" id="KW-1185">Reference proteome</keyword>
<dbReference type="OrthoDB" id="9999863at2759"/>
<feature type="region of interest" description="Disordered" evidence="9">
    <location>
        <begin position="215"/>
        <end position="243"/>
    </location>
</feature>
<protein>
    <submittedName>
        <fullName evidence="11">Cation transport protein-domain-containing protein</fullName>
    </submittedName>
</protein>
<dbReference type="Pfam" id="PF04072">
    <property type="entry name" value="LCM"/>
    <property type="match status" value="1"/>
</dbReference>
<proteinExistence type="predicted"/>
<evidence type="ECO:0000256" key="3">
    <source>
        <dbReference type="ARBA" id="ARBA00022603"/>
    </source>
</evidence>
<evidence type="ECO:0000256" key="4">
    <source>
        <dbReference type="ARBA" id="ARBA00022679"/>
    </source>
</evidence>
<feature type="compositionally biased region" description="Basic and acidic residues" evidence="9">
    <location>
        <begin position="180"/>
        <end position="200"/>
    </location>
</feature>
<dbReference type="Gene3D" id="3.40.50.150">
    <property type="entry name" value="Vaccinia Virus protein VP39"/>
    <property type="match status" value="1"/>
</dbReference>
<dbReference type="GO" id="GO:0140107">
    <property type="term" value="F:high-affinity potassium ion transmembrane transporter activity"/>
    <property type="evidence" value="ECO:0007669"/>
    <property type="project" value="TreeGrafter"/>
</dbReference>
<evidence type="ECO:0000256" key="7">
    <source>
        <dbReference type="ARBA" id="ARBA00023065"/>
    </source>
</evidence>
<dbReference type="SUPFAM" id="SSF81324">
    <property type="entry name" value="Voltage-gated potassium channels"/>
    <property type="match status" value="1"/>
</dbReference>
<evidence type="ECO:0000256" key="6">
    <source>
        <dbReference type="ARBA" id="ARBA00022989"/>
    </source>
</evidence>
<feature type="region of interest" description="Disordered" evidence="9">
    <location>
        <begin position="161"/>
        <end position="203"/>
    </location>
</feature>
<feature type="compositionally biased region" description="Low complexity" evidence="9">
    <location>
        <begin position="167"/>
        <end position="178"/>
    </location>
</feature>
<accession>A0A8I3ADY1</accession>
<feature type="transmembrane region" description="Helical" evidence="10">
    <location>
        <begin position="80"/>
        <end position="101"/>
    </location>
</feature>
<evidence type="ECO:0000313" key="11">
    <source>
        <dbReference type="EMBL" id="KAG6382036.1"/>
    </source>
</evidence>
<dbReference type="PANTHER" id="PTHR31064:SF30">
    <property type="entry name" value="HIGH-AFFINITY POTASSIUM TRANSPORT PROTEIN-RELATED"/>
    <property type="match status" value="1"/>
</dbReference>
<keyword evidence="3" id="KW-0489">Methyltransferase</keyword>
<gene>
    <name evidence="11" type="ORF">JVT61DRAFT_670</name>
</gene>
<keyword evidence="7" id="KW-0406">Ion transport</keyword>
<dbReference type="GO" id="GO:1990573">
    <property type="term" value="P:potassium ion import across plasma membrane"/>
    <property type="evidence" value="ECO:0007669"/>
    <property type="project" value="TreeGrafter"/>
</dbReference>
<dbReference type="SUPFAM" id="SSF53335">
    <property type="entry name" value="S-adenosyl-L-methionine-dependent methyltransferases"/>
    <property type="match status" value="1"/>
</dbReference>
<evidence type="ECO:0000256" key="9">
    <source>
        <dbReference type="SAM" id="MobiDB-lite"/>
    </source>
</evidence>
<dbReference type="Proteomes" id="UP000683000">
    <property type="component" value="Unassembled WGS sequence"/>
</dbReference>
<dbReference type="AlphaFoldDB" id="A0A8I3ADY1"/>
<feature type="transmembrane region" description="Helical" evidence="10">
    <location>
        <begin position="564"/>
        <end position="588"/>
    </location>
</feature>
<keyword evidence="6 10" id="KW-1133">Transmembrane helix</keyword>
<dbReference type="InterPro" id="IPR007213">
    <property type="entry name" value="Ppm1/Ppm2/Tcmp"/>
</dbReference>
<evidence type="ECO:0000256" key="10">
    <source>
        <dbReference type="SAM" id="Phobius"/>
    </source>
</evidence>